<sequence length="477" mass="53111">MVKKSRNQNKQPSSLWIVAVLIMIIGVTLTLQETYAEEDNDNRLETIYHVYLNQHHVGSVDSKEVVATFIEQSIEEKEEDGEHSYALKQEIHYIPERVFQHNTSNDLVLDQLEEEIIIQVAATGIQIGDEIVGYFAELEEAEQVIHEYKTQYVDEETLAILDGDQEEKKLSTNGSIILDVTLSEEVTYEEAVISEKDLLSIEEGIELLNKGTLEDQIHEVVEGNTLSSIAANYNLTVETLIELNPSLSEESLLQLGQEINVTDYAPFVDVIVIQEELVEQTISYQKETKDTDELFRGESSVTQSGQDGKKEVHYELEIVNGKVTNREVLNEEIVKEAVNEITLRGTKVIPSRGTGDFAWPAVGGRVTSHYGPRWGSHHDGIDIAGVSDRSIIASDNGVVEYAGWHNGGYGNKVIINHNNGYKTVYAHLESIDVSVGQTVPKGTTIGIMGTTGRSTGIHLHFEVYRNGSTIDPMSVLQ</sequence>
<name>A0A9J6R992_9BACI</name>
<dbReference type="SUPFAM" id="SSF54106">
    <property type="entry name" value="LysM domain"/>
    <property type="match status" value="1"/>
</dbReference>
<keyword evidence="3" id="KW-1133">Transmembrane helix</keyword>
<dbReference type="SMART" id="SM01208">
    <property type="entry name" value="G5"/>
    <property type="match status" value="1"/>
</dbReference>
<evidence type="ECO:0000256" key="1">
    <source>
        <dbReference type="ARBA" id="ARBA00022729"/>
    </source>
</evidence>
<evidence type="ECO:0000256" key="2">
    <source>
        <dbReference type="SAM" id="Coils"/>
    </source>
</evidence>
<dbReference type="Gene3D" id="3.10.350.10">
    <property type="entry name" value="LysM domain"/>
    <property type="match status" value="1"/>
</dbReference>
<feature type="coiled-coil region" evidence="2">
    <location>
        <begin position="131"/>
        <end position="158"/>
    </location>
</feature>
<dbReference type="Gene3D" id="2.70.70.10">
    <property type="entry name" value="Glucose Permease (Domain IIA)"/>
    <property type="match status" value="1"/>
</dbReference>
<organism evidence="6 7">
    <name type="scientific">Natronobacillus azotifigens</name>
    <dbReference type="NCBI Taxonomy" id="472978"/>
    <lineage>
        <taxon>Bacteria</taxon>
        <taxon>Bacillati</taxon>
        <taxon>Bacillota</taxon>
        <taxon>Bacilli</taxon>
        <taxon>Bacillales</taxon>
        <taxon>Bacillaceae</taxon>
        <taxon>Natronobacillus</taxon>
    </lineage>
</organism>
<evidence type="ECO:0000256" key="3">
    <source>
        <dbReference type="SAM" id="Phobius"/>
    </source>
</evidence>
<dbReference type="Gene3D" id="2.20.230.10">
    <property type="entry name" value="Resuscitation-promoting factor rpfb"/>
    <property type="match status" value="1"/>
</dbReference>
<evidence type="ECO:0000313" key="6">
    <source>
        <dbReference type="EMBL" id="MCZ0702242.1"/>
    </source>
</evidence>
<comment type="caution">
    <text evidence="6">The sequence shown here is derived from an EMBL/GenBank/DDBJ whole genome shotgun (WGS) entry which is preliminary data.</text>
</comment>
<dbReference type="InterPro" id="IPR011055">
    <property type="entry name" value="Dup_hybrid_motif"/>
</dbReference>
<reference evidence="6" key="1">
    <citation type="submission" date="2022-11" db="EMBL/GenBank/DDBJ databases">
        <title>WGS of Natronobacillus azotifigens 24KS-1, an anaerobic diazotrophic haloalkaliphile from soda-rich habitats.</title>
        <authorList>
            <person name="Sorokin D.Y."/>
            <person name="Merkel A.Y."/>
        </authorList>
    </citation>
    <scope>NUCLEOTIDE SEQUENCE</scope>
    <source>
        <strain evidence="6">24KS-1</strain>
    </source>
</reference>
<evidence type="ECO:0000259" key="5">
    <source>
        <dbReference type="PROSITE" id="PS51782"/>
    </source>
</evidence>
<keyword evidence="7" id="KW-1185">Reference proteome</keyword>
<feature type="domain" description="G5" evidence="4">
    <location>
        <begin position="268"/>
        <end position="348"/>
    </location>
</feature>
<dbReference type="EMBL" id="JAPRAT010000004">
    <property type="protein sequence ID" value="MCZ0702242.1"/>
    <property type="molecule type" value="Genomic_DNA"/>
</dbReference>
<keyword evidence="3" id="KW-0472">Membrane</keyword>
<keyword evidence="1" id="KW-0732">Signal</keyword>
<keyword evidence="2" id="KW-0175">Coiled coil</keyword>
<dbReference type="PANTHER" id="PTHR21666:SF270">
    <property type="entry name" value="MUREIN HYDROLASE ACTIVATOR ENVC"/>
    <property type="match status" value="1"/>
</dbReference>
<dbReference type="Pfam" id="PF01551">
    <property type="entry name" value="Peptidase_M23"/>
    <property type="match status" value="1"/>
</dbReference>
<dbReference type="InterPro" id="IPR011098">
    <property type="entry name" value="G5_dom"/>
</dbReference>
<dbReference type="SMART" id="SM00257">
    <property type="entry name" value="LysM"/>
    <property type="match status" value="1"/>
</dbReference>
<dbReference type="Pfam" id="PF01476">
    <property type="entry name" value="LysM"/>
    <property type="match status" value="1"/>
</dbReference>
<dbReference type="PANTHER" id="PTHR21666">
    <property type="entry name" value="PEPTIDASE-RELATED"/>
    <property type="match status" value="1"/>
</dbReference>
<evidence type="ECO:0000259" key="4">
    <source>
        <dbReference type="PROSITE" id="PS51109"/>
    </source>
</evidence>
<dbReference type="CDD" id="cd12797">
    <property type="entry name" value="M23_peptidase"/>
    <property type="match status" value="1"/>
</dbReference>
<dbReference type="InterPro" id="IPR018392">
    <property type="entry name" value="LysM"/>
</dbReference>
<dbReference type="CDD" id="cd00118">
    <property type="entry name" value="LysM"/>
    <property type="match status" value="1"/>
</dbReference>
<dbReference type="PROSITE" id="PS51109">
    <property type="entry name" value="G5"/>
    <property type="match status" value="1"/>
</dbReference>
<dbReference type="InterPro" id="IPR050570">
    <property type="entry name" value="Cell_wall_metabolism_enzyme"/>
</dbReference>
<protein>
    <submittedName>
        <fullName evidence="6">M23 family metallopeptidase</fullName>
    </submittedName>
</protein>
<feature type="transmembrane region" description="Helical" evidence="3">
    <location>
        <begin position="12"/>
        <end position="31"/>
    </location>
</feature>
<evidence type="ECO:0000313" key="7">
    <source>
        <dbReference type="Proteomes" id="UP001084197"/>
    </source>
</evidence>
<feature type="domain" description="LysM" evidence="5">
    <location>
        <begin position="216"/>
        <end position="261"/>
    </location>
</feature>
<dbReference type="AlphaFoldDB" id="A0A9J6R992"/>
<proteinExistence type="predicted"/>
<dbReference type="RefSeq" id="WP_268779009.1">
    <property type="nucleotide sequence ID" value="NZ_JAPRAT010000004.1"/>
</dbReference>
<accession>A0A9J6R992</accession>
<dbReference type="Proteomes" id="UP001084197">
    <property type="component" value="Unassembled WGS sequence"/>
</dbReference>
<dbReference type="InterPro" id="IPR016047">
    <property type="entry name" value="M23ase_b-sheet_dom"/>
</dbReference>
<dbReference type="GO" id="GO:0004222">
    <property type="term" value="F:metalloendopeptidase activity"/>
    <property type="evidence" value="ECO:0007669"/>
    <property type="project" value="TreeGrafter"/>
</dbReference>
<dbReference type="InterPro" id="IPR036779">
    <property type="entry name" value="LysM_dom_sf"/>
</dbReference>
<dbReference type="Pfam" id="PF07501">
    <property type="entry name" value="G5"/>
    <property type="match status" value="1"/>
</dbReference>
<gene>
    <name evidence="6" type="ORF">OWO01_03330</name>
</gene>
<keyword evidence="3" id="KW-0812">Transmembrane</keyword>
<dbReference type="SUPFAM" id="SSF51261">
    <property type="entry name" value="Duplicated hybrid motif"/>
    <property type="match status" value="1"/>
</dbReference>
<dbReference type="PROSITE" id="PS51782">
    <property type="entry name" value="LYSM"/>
    <property type="match status" value="1"/>
</dbReference>